<dbReference type="GO" id="GO:0004888">
    <property type="term" value="F:transmembrane signaling receptor activity"/>
    <property type="evidence" value="ECO:0007669"/>
    <property type="project" value="InterPro"/>
</dbReference>
<dbReference type="eggNOG" id="COG0840">
    <property type="taxonomic scope" value="Bacteria"/>
</dbReference>
<evidence type="ECO:0000259" key="7">
    <source>
        <dbReference type="PROSITE" id="PS50885"/>
    </source>
</evidence>
<dbReference type="PROSITE" id="PS50112">
    <property type="entry name" value="PAS"/>
    <property type="match status" value="1"/>
</dbReference>
<dbReference type="SMART" id="SM00283">
    <property type="entry name" value="MA"/>
    <property type="match status" value="1"/>
</dbReference>
<dbReference type="InterPro" id="IPR004090">
    <property type="entry name" value="Chemotax_Me-accpt_rcpt"/>
</dbReference>
<dbReference type="GO" id="GO:0016020">
    <property type="term" value="C:membrane"/>
    <property type="evidence" value="ECO:0007669"/>
    <property type="project" value="UniProtKB-SubCell"/>
</dbReference>
<feature type="domain" description="Methyl-accepting transducer" evidence="5">
    <location>
        <begin position="301"/>
        <end position="530"/>
    </location>
</feature>
<proteinExistence type="inferred from homology"/>
<dbReference type="InterPro" id="IPR003660">
    <property type="entry name" value="HAMP_dom"/>
</dbReference>
<protein>
    <submittedName>
        <fullName evidence="8">Chemotaxis protein</fullName>
    </submittedName>
</protein>
<dbReference type="EMBL" id="LWBS01000294">
    <property type="protein sequence ID" value="OAP93166.1"/>
    <property type="molecule type" value="Genomic_DNA"/>
</dbReference>
<evidence type="ECO:0000256" key="2">
    <source>
        <dbReference type="ARBA" id="ARBA00022500"/>
    </source>
</evidence>
<dbReference type="Gene3D" id="3.30.450.20">
    <property type="entry name" value="PAS domain"/>
    <property type="match status" value="2"/>
</dbReference>
<dbReference type="InterPro" id="IPR013656">
    <property type="entry name" value="PAS_4"/>
</dbReference>
<dbReference type="InterPro" id="IPR051310">
    <property type="entry name" value="MCP_chemotaxis"/>
</dbReference>
<dbReference type="SMART" id="SM00091">
    <property type="entry name" value="PAS"/>
    <property type="match status" value="2"/>
</dbReference>
<dbReference type="SUPFAM" id="SSF55785">
    <property type="entry name" value="PYP-like sensor domain (PAS domain)"/>
    <property type="match status" value="2"/>
</dbReference>
<dbReference type="PRINTS" id="PR00260">
    <property type="entry name" value="CHEMTRNSDUCR"/>
</dbReference>
<evidence type="ECO:0000256" key="1">
    <source>
        <dbReference type="ARBA" id="ARBA00004370"/>
    </source>
</evidence>
<keyword evidence="4" id="KW-0807">Transducer</keyword>
<dbReference type="CDD" id="cd00130">
    <property type="entry name" value="PAS"/>
    <property type="match status" value="2"/>
</dbReference>
<accession>A0A179BN50</accession>
<dbReference type="GO" id="GO:0007165">
    <property type="term" value="P:signal transduction"/>
    <property type="evidence" value="ECO:0007669"/>
    <property type="project" value="UniProtKB-KW"/>
</dbReference>
<dbReference type="InterPro" id="IPR001610">
    <property type="entry name" value="PAC"/>
</dbReference>
<comment type="caution">
    <text evidence="8">The sequence shown here is derived from an EMBL/GenBank/DDBJ whole genome shotgun (WGS) entry which is preliminary data.</text>
</comment>
<dbReference type="Pfam" id="PF00015">
    <property type="entry name" value="MCPsignal"/>
    <property type="match status" value="1"/>
</dbReference>
<dbReference type="PROSITE" id="PS50111">
    <property type="entry name" value="CHEMOTAXIS_TRANSDUC_2"/>
    <property type="match status" value="1"/>
</dbReference>
<dbReference type="AlphaFoldDB" id="A0A179BN50"/>
<feature type="domain" description="PAS" evidence="6">
    <location>
        <begin position="6"/>
        <end position="53"/>
    </location>
</feature>
<evidence type="ECO:0000259" key="5">
    <source>
        <dbReference type="PROSITE" id="PS50111"/>
    </source>
</evidence>
<dbReference type="SMART" id="SM00086">
    <property type="entry name" value="PAC"/>
    <property type="match status" value="2"/>
</dbReference>
<evidence type="ECO:0000256" key="4">
    <source>
        <dbReference type="PROSITE-ProRule" id="PRU00284"/>
    </source>
</evidence>
<dbReference type="PANTHER" id="PTHR43531:SF11">
    <property type="entry name" value="METHYL-ACCEPTING CHEMOTAXIS PROTEIN 3"/>
    <property type="match status" value="1"/>
</dbReference>
<dbReference type="NCBIfam" id="TIGR00229">
    <property type="entry name" value="sensory_box"/>
    <property type="match status" value="2"/>
</dbReference>
<comment type="subcellular location">
    <subcellularLocation>
        <location evidence="1">Membrane</location>
    </subcellularLocation>
</comment>
<evidence type="ECO:0000256" key="3">
    <source>
        <dbReference type="ARBA" id="ARBA00029447"/>
    </source>
</evidence>
<dbReference type="SUPFAM" id="SSF58104">
    <property type="entry name" value="Methyl-accepting chemotaxis protein (MCP) signaling domain"/>
    <property type="match status" value="1"/>
</dbReference>
<evidence type="ECO:0000259" key="6">
    <source>
        <dbReference type="PROSITE" id="PS50112"/>
    </source>
</evidence>
<name>A0A179BN50_RHILE</name>
<sequence length="596" mass="63693">MLGFGAGADARAVLEAMSKSQAIIEFKLDGTIITANENFCRALGYQLSEIVGQHHRLFVDPAEAASSDYKDFWAKLARGEFDQRQYKRIGKGGTEVWIEASYNPVFSGGKPYKVVKFATDITAQKLKAAEDSGKLNAISRAQAVIEFTPKGDILNANENFLTTLGFELAEIQGKHHSMFCEPSYSNSEDYRRFWTRLAAGEFVADEFLRIGKGGKKVHIQASYNPIFDMNGKVFKVVKFATDVTTRVGNVDQLAGALRALSEGDLTQTIAMPFLPALEKLRADFNDASSKLRVTLQTISQNAGAIAAASQQIQSASNDLSKRTEQQAASVEETAAALEEITTTVADSSSRAQEAGQLVRKTKENAENSGNIVSQAVDAMGKIEKSAGEIANIIGVIDEIAFQTNLLALNAGVEAARAGDAGKGFAVVAQEVRELAQRSAKAAKEIKELINASNEHVKSGVTLVGNTGKALQEIVTQVVQVNGNVGAIVEASKEQATGLKEINTAVNTMDQGTQQNAAMVEETTAAAHSLAKEADQLFDLLGQFNIGTGAGAPRAVPVAADRHLRAMPSPARQMTAKIGRAFNGNGALKGGDSWEEF</sequence>
<gene>
    <name evidence="8" type="ORF">A4U53_25160</name>
</gene>
<dbReference type="PROSITE" id="PS50885">
    <property type="entry name" value="HAMP"/>
    <property type="match status" value="1"/>
</dbReference>
<feature type="domain" description="HAMP" evidence="7">
    <location>
        <begin position="244"/>
        <end position="296"/>
    </location>
</feature>
<comment type="similarity">
    <text evidence="3">Belongs to the methyl-accepting chemotaxis (MCP) protein family.</text>
</comment>
<dbReference type="InterPro" id="IPR000014">
    <property type="entry name" value="PAS"/>
</dbReference>
<dbReference type="Pfam" id="PF08448">
    <property type="entry name" value="PAS_4"/>
    <property type="match status" value="1"/>
</dbReference>
<dbReference type="GO" id="GO:0006935">
    <property type="term" value="P:chemotaxis"/>
    <property type="evidence" value="ECO:0007669"/>
    <property type="project" value="UniProtKB-KW"/>
</dbReference>
<dbReference type="Gene3D" id="1.10.287.950">
    <property type="entry name" value="Methyl-accepting chemotaxis protein"/>
    <property type="match status" value="1"/>
</dbReference>
<dbReference type="PANTHER" id="PTHR43531">
    <property type="entry name" value="PROTEIN ICFG"/>
    <property type="match status" value="1"/>
</dbReference>
<organism evidence="8">
    <name type="scientific">Rhizobium leguminosarum</name>
    <dbReference type="NCBI Taxonomy" id="384"/>
    <lineage>
        <taxon>Bacteria</taxon>
        <taxon>Pseudomonadati</taxon>
        <taxon>Pseudomonadota</taxon>
        <taxon>Alphaproteobacteria</taxon>
        <taxon>Hyphomicrobiales</taxon>
        <taxon>Rhizobiaceae</taxon>
        <taxon>Rhizobium/Agrobacterium group</taxon>
        <taxon>Rhizobium</taxon>
    </lineage>
</organism>
<reference evidence="8" key="1">
    <citation type="submission" date="2016-04" db="EMBL/GenBank/DDBJ databases">
        <title>Fast-growing isolate from the root nodules of Vavilovia formosa.</title>
        <authorList>
            <person name="Kimeklis A."/>
            <person name="Safronova V."/>
            <person name="Belimov A."/>
            <person name="Andronov E."/>
        </authorList>
    </citation>
    <scope>NUCLEOTIDE SEQUENCE [LARGE SCALE GENOMIC DNA]</scope>
    <source>
        <strain evidence="8">Vaf-46</strain>
    </source>
</reference>
<keyword evidence="2" id="KW-0145">Chemotaxis</keyword>
<evidence type="ECO:0000313" key="8">
    <source>
        <dbReference type="EMBL" id="OAP93166.1"/>
    </source>
</evidence>
<dbReference type="InterPro" id="IPR035965">
    <property type="entry name" value="PAS-like_dom_sf"/>
</dbReference>
<dbReference type="Pfam" id="PF08447">
    <property type="entry name" value="PAS_3"/>
    <property type="match status" value="1"/>
</dbReference>
<dbReference type="CDD" id="cd11386">
    <property type="entry name" value="MCP_signal"/>
    <property type="match status" value="1"/>
</dbReference>
<dbReference type="InterPro" id="IPR013655">
    <property type="entry name" value="PAS_fold_3"/>
</dbReference>
<dbReference type="FunFam" id="1.10.287.950:FF:000001">
    <property type="entry name" value="Methyl-accepting chemotaxis sensory transducer"/>
    <property type="match status" value="1"/>
</dbReference>
<dbReference type="InterPro" id="IPR004089">
    <property type="entry name" value="MCPsignal_dom"/>
</dbReference>